<dbReference type="InterPro" id="IPR005804">
    <property type="entry name" value="FA_desaturase_dom"/>
</dbReference>
<sequence>MHQTLSPSHMSPLVSSSQETPQGTYAELKHVLKQRGLLEKQPTYYIYRIALLCAMLGLGVLFLLFVHVWWLQLLNATYLAFVWTQIGLLSHEAGHRQMFHHAWQHDLVSLIGGNLLIGMSYGWWLEKHNAHHSHPNQVDTDPDLAIPLLDFTGTADLAKIGRVRQLLVKYQAWLFLPALLTVALGLQYNSFTFLLHKKARYYALEWVLMLAHVVVYLACAFILLPFWPAFLFVVMHQALTGLYLGAIFAPNHKGMPVLEKESVMDFLHRQVLTARNIHAHPVTDFCYGGLNYQIEHHLFPSMARNQLKAAQPIVKEFCQAYAIAYHETSVWQSLTEILSHLHQIGAPLRRITV</sequence>
<accession>A0ABQ3V1W7</accession>
<comment type="caution">
    <text evidence="4">The sequence shown here is derived from an EMBL/GenBank/DDBJ whole genome shotgun (WGS) entry which is preliminary data.</text>
</comment>
<dbReference type="PANTHER" id="PTHR19353">
    <property type="entry name" value="FATTY ACID DESATURASE 2"/>
    <property type="match status" value="1"/>
</dbReference>
<dbReference type="PIRSF" id="PIRSF015921">
    <property type="entry name" value="FA_sphinglp_des"/>
    <property type="match status" value="1"/>
</dbReference>
<dbReference type="Pfam" id="PF00487">
    <property type="entry name" value="FA_desaturase"/>
    <property type="match status" value="1"/>
</dbReference>
<feature type="compositionally biased region" description="Low complexity" evidence="1">
    <location>
        <begin position="1"/>
        <end position="17"/>
    </location>
</feature>
<reference evidence="4 5" key="1">
    <citation type="journal article" date="2021" name="Int. J. Syst. Evol. Microbiol.">
        <title>Reticulibacter mediterranei gen. nov., sp. nov., within the new family Reticulibacteraceae fam. nov., and Ktedonospora formicarum gen. nov., sp. nov., Ktedonobacter robiniae sp. nov., Dictyobacter formicarum sp. nov. and Dictyobacter arantiisoli sp. nov., belonging to the class Ktedonobacteria.</title>
        <authorList>
            <person name="Yabe S."/>
            <person name="Zheng Y."/>
            <person name="Wang C.M."/>
            <person name="Sakai Y."/>
            <person name="Abe K."/>
            <person name="Yokota A."/>
            <person name="Donadio S."/>
            <person name="Cavaletti L."/>
            <person name="Monciardini P."/>
        </authorList>
    </citation>
    <scope>NUCLEOTIDE SEQUENCE [LARGE SCALE GENOMIC DNA]</scope>
    <source>
        <strain evidence="4 5">SOSP1-30</strain>
    </source>
</reference>
<proteinExistence type="predicted"/>
<keyword evidence="2" id="KW-0472">Membrane</keyword>
<feature type="transmembrane region" description="Helical" evidence="2">
    <location>
        <begin position="170"/>
        <end position="189"/>
    </location>
</feature>
<evidence type="ECO:0000313" key="4">
    <source>
        <dbReference type="EMBL" id="GHO59144.1"/>
    </source>
</evidence>
<feature type="domain" description="Fatty acid desaturase" evidence="3">
    <location>
        <begin position="69"/>
        <end position="328"/>
    </location>
</feature>
<keyword evidence="2" id="KW-0812">Transmembrane</keyword>
<dbReference type="InterPro" id="IPR012171">
    <property type="entry name" value="Fatty_acid_desaturase"/>
</dbReference>
<evidence type="ECO:0000256" key="1">
    <source>
        <dbReference type="SAM" id="MobiDB-lite"/>
    </source>
</evidence>
<dbReference type="Proteomes" id="UP000654345">
    <property type="component" value="Unassembled WGS sequence"/>
</dbReference>
<gene>
    <name evidence="4" type="ORF">KSB_76190</name>
</gene>
<keyword evidence="2" id="KW-1133">Transmembrane helix</keyword>
<dbReference type="CDD" id="cd03506">
    <property type="entry name" value="Delta6-FADS-like"/>
    <property type="match status" value="1"/>
</dbReference>
<dbReference type="EMBL" id="BNJG01000003">
    <property type="protein sequence ID" value="GHO59144.1"/>
    <property type="molecule type" value="Genomic_DNA"/>
</dbReference>
<feature type="transmembrane region" description="Helical" evidence="2">
    <location>
        <begin position="107"/>
        <end position="125"/>
    </location>
</feature>
<protein>
    <submittedName>
        <fullName evidence="4">Fatty acid desaturase</fullName>
    </submittedName>
</protein>
<organism evidence="4 5">
    <name type="scientific">Ktedonobacter robiniae</name>
    <dbReference type="NCBI Taxonomy" id="2778365"/>
    <lineage>
        <taxon>Bacteria</taxon>
        <taxon>Bacillati</taxon>
        <taxon>Chloroflexota</taxon>
        <taxon>Ktedonobacteria</taxon>
        <taxon>Ktedonobacterales</taxon>
        <taxon>Ktedonobacteraceae</taxon>
        <taxon>Ktedonobacter</taxon>
    </lineage>
</organism>
<evidence type="ECO:0000313" key="5">
    <source>
        <dbReference type="Proteomes" id="UP000654345"/>
    </source>
</evidence>
<dbReference type="PANTHER" id="PTHR19353:SF19">
    <property type="entry name" value="DELTA(5) FATTY ACID DESATURASE C-RELATED"/>
    <property type="match status" value="1"/>
</dbReference>
<dbReference type="RefSeq" id="WP_201375352.1">
    <property type="nucleotide sequence ID" value="NZ_BNJG01000003.1"/>
</dbReference>
<evidence type="ECO:0000259" key="3">
    <source>
        <dbReference type="Pfam" id="PF00487"/>
    </source>
</evidence>
<feature type="region of interest" description="Disordered" evidence="1">
    <location>
        <begin position="1"/>
        <end position="20"/>
    </location>
</feature>
<keyword evidence="5" id="KW-1185">Reference proteome</keyword>
<feature type="transmembrane region" description="Helical" evidence="2">
    <location>
        <begin position="201"/>
        <end position="223"/>
    </location>
</feature>
<name>A0ABQ3V1W7_9CHLR</name>
<feature type="transmembrane region" description="Helical" evidence="2">
    <location>
        <begin position="45"/>
        <end position="70"/>
    </location>
</feature>
<evidence type="ECO:0000256" key="2">
    <source>
        <dbReference type="SAM" id="Phobius"/>
    </source>
</evidence>